<keyword evidence="2" id="KW-1185">Reference proteome</keyword>
<organism evidence="1 2">
    <name type="scientific">Paenibacillus filicis</name>
    <dbReference type="NCBI Taxonomy" id="669464"/>
    <lineage>
        <taxon>Bacteria</taxon>
        <taxon>Bacillati</taxon>
        <taxon>Bacillota</taxon>
        <taxon>Bacilli</taxon>
        <taxon>Bacillales</taxon>
        <taxon>Paenibacillaceae</taxon>
        <taxon>Paenibacillus</taxon>
    </lineage>
</organism>
<name>A0ABU9DJK3_9BACL</name>
<accession>A0ABU9DJK3</accession>
<proteinExistence type="predicted"/>
<gene>
    <name evidence="1" type="ORF">WMW72_14100</name>
</gene>
<dbReference type="RefSeq" id="WP_341416131.1">
    <property type="nucleotide sequence ID" value="NZ_JBBPCC010000008.1"/>
</dbReference>
<comment type="caution">
    <text evidence="1">The sequence shown here is derived from an EMBL/GenBank/DDBJ whole genome shotgun (WGS) entry which is preliminary data.</text>
</comment>
<dbReference type="EMBL" id="JBBPCC010000008">
    <property type="protein sequence ID" value="MEK8129032.1"/>
    <property type="molecule type" value="Genomic_DNA"/>
</dbReference>
<evidence type="ECO:0000313" key="2">
    <source>
        <dbReference type="Proteomes" id="UP001469365"/>
    </source>
</evidence>
<sequence length="100" mass="11487">MKWTRPRLHKPSADAFVCLKDYVRLVGELEAEKDMLHKHSQLETPIRKMVEESLGEGVDETTSFVGTGDPQKRCRLYEYRIKDGNYPSGASYRPSAGDRR</sequence>
<evidence type="ECO:0000313" key="1">
    <source>
        <dbReference type="EMBL" id="MEK8129032.1"/>
    </source>
</evidence>
<reference evidence="1 2" key="1">
    <citation type="submission" date="2024-04" db="EMBL/GenBank/DDBJ databases">
        <title>draft genome sequnece of Paenibacillus filicis.</title>
        <authorList>
            <person name="Kim D.-U."/>
        </authorList>
    </citation>
    <scope>NUCLEOTIDE SEQUENCE [LARGE SCALE GENOMIC DNA]</scope>
    <source>
        <strain evidence="1 2">KACC14197</strain>
    </source>
</reference>
<dbReference type="Proteomes" id="UP001469365">
    <property type="component" value="Unassembled WGS sequence"/>
</dbReference>
<protein>
    <submittedName>
        <fullName evidence="1">Uncharacterized protein</fullName>
    </submittedName>
</protein>